<dbReference type="RefSeq" id="WP_337092666.1">
    <property type="nucleotide sequence ID" value="NZ_JAPYKO010000004.1"/>
</dbReference>
<comment type="caution">
    <text evidence="1">The sequence shown here is derived from an EMBL/GenBank/DDBJ whole genome shotgun (WGS) entry which is preliminary data.</text>
</comment>
<protein>
    <submittedName>
        <fullName evidence="1">Uncharacterized protein</fullName>
    </submittedName>
</protein>
<reference evidence="1 2" key="1">
    <citation type="submission" date="2022-12" db="EMBL/GenBank/DDBJ databases">
        <authorList>
            <person name="Muema E."/>
        </authorList>
    </citation>
    <scope>NUCLEOTIDE SEQUENCE [LARGE SCALE GENOMIC DNA]</scope>
    <source>
        <strain evidence="2">1330</strain>
    </source>
</reference>
<gene>
    <name evidence="1" type="ORF">O7A05_09150</name>
</gene>
<sequence length="73" mass="7851">MGKTTPKEMNDSDVVAAEQALLAAKVRNILIRECMRIGDDGNLETAGLLAKAVRALTSDQILRMRRAILGAGQ</sequence>
<evidence type="ECO:0000313" key="2">
    <source>
        <dbReference type="Proteomes" id="UP001366503"/>
    </source>
</evidence>
<dbReference type="EMBL" id="JAPYKO010000004">
    <property type="protein sequence ID" value="MEI9402330.1"/>
    <property type="molecule type" value="Genomic_DNA"/>
</dbReference>
<keyword evidence="2" id="KW-1185">Reference proteome</keyword>
<evidence type="ECO:0000313" key="1">
    <source>
        <dbReference type="EMBL" id="MEI9402330.1"/>
    </source>
</evidence>
<accession>A0ABU8KA47</accession>
<proteinExistence type="predicted"/>
<name>A0ABU8KA47_9HYPH</name>
<dbReference type="Proteomes" id="UP001366503">
    <property type="component" value="Unassembled WGS sequence"/>
</dbReference>
<organism evidence="1 2">
    <name type="scientific">Mesorhizobium argentiipisi</name>
    <dbReference type="NCBI Taxonomy" id="3015175"/>
    <lineage>
        <taxon>Bacteria</taxon>
        <taxon>Pseudomonadati</taxon>
        <taxon>Pseudomonadota</taxon>
        <taxon>Alphaproteobacteria</taxon>
        <taxon>Hyphomicrobiales</taxon>
        <taxon>Phyllobacteriaceae</taxon>
        <taxon>Mesorhizobium</taxon>
    </lineage>
</organism>